<proteinExistence type="predicted"/>
<feature type="compositionally biased region" description="Acidic residues" evidence="1">
    <location>
        <begin position="138"/>
        <end position="153"/>
    </location>
</feature>
<evidence type="ECO:0000313" key="3">
    <source>
        <dbReference type="EMBL" id="OAA71632.1"/>
    </source>
</evidence>
<reference evidence="3 4" key="1">
    <citation type="journal article" date="2016" name="Genome Biol. Evol.">
        <title>Divergent and convergent evolution of fungal pathogenicity.</title>
        <authorList>
            <person name="Shang Y."/>
            <person name="Xiao G."/>
            <person name="Zheng P."/>
            <person name="Cen K."/>
            <person name="Zhan S."/>
            <person name="Wang C."/>
        </authorList>
    </citation>
    <scope>NUCLEOTIDE SEQUENCE [LARGE SCALE GENOMIC DNA]</scope>
    <source>
        <strain evidence="3 4">ARSEF 2679</strain>
    </source>
</reference>
<dbReference type="RefSeq" id="XP_018707513.1">
    <property type="nucleotide sequence ID" value="XM_018845790.1"/>
</dbReference>
<keyword evidence="4" id="KW-1185">Reference proteome</keyword>
<gene>
    <name evidence="3" type="ORF">ISF_02183</name>
</gene>
<feature type="domain" description="HNH nuclease" evidence="2">
    <location>
        <begin position="196"/>
        <end position="279"/>
    </location>
</feature>
<organism evidence="3 4">
    <name type="scientific">Cordyceps fumosorosea (strain ARSEF 2679)</name>
    <name type="common">Isaria fumosorosea</name>
    <dbReference type="NCBI Taxonomy" id="1081104"/>
    <lineage>
        <taxon>Eukaryota</taxon>
        <taxon>Fungi</taxon>
        <taxon>Dikarya</taxon>
        <taxon>Ascomycota</taxon>
        <taxon>Pezizomycotina</taxon>
        <taxon>Sordariomycetes</taxon>
        <taxon>Hypocreomycetidae</taxon>
        <taxon>Hypocreales</taxon>
        <taxon>Cordycipitaceae</taxon>
        <taxon>Cordyceps</taxon>
    </lineage>
</organism>
<dbReference type="GeneID" id="30018475"/>
<accession>A0A162JNW3</accession>
<name>A0A162JNW3_CORFA</name>
<dbReference type="Proteomes" id="UP000076744">
    <property type="component" value="Unassembled WGS sequence"/>
</dbReference>
<feature type="region of interest" description="Disordered" evidence="1">
    <location>
        <begin position="133"/>
        <end position="165"/>
    </location>
</feature>
<evidence type="ECO:0000313" key="4">
    <source>
        <dbReference type="Proteomes" id="UP000076744"/>
    </source>
</evidence>
<evidence type="ECO:0000256" key="1">
    <source>
        <dbReference type="SAM" id="MobiDB-lite"/>
    </source>
</evidence>
<sequence>MTSSETAEGIALLAKHFCDDKDVHPEEISFLRRMLLSNQERVQPMTTDPEEQESKVQLIRAIQLRYCGSRNRRNNNEERIFREIHFAGLFVLPKAELQALARDHINEINNYLGHCLPVVKQIVFGLDENGAHPKDYDSDADSSAESDDDDDESGPPTPSSSSTFDDAVLYMTYKPELRLRRLPGLLAETMAHNDGCVLSGARNPVEIAHIFALESSNTSYAINTLKALWHSTQRMFGPEITATVSEFLFREPGAADESWNTICLSRSLHRAWDLNLFGLEPLPEQPKPHTIRVRLEWFCERHGQKWKREVEPSTKLLTELAEDVAFHREFIAQYETNVVTGRRLLTDNIYEIKGLTAYERSGMVAALAARWRAQVVLFTAGAAGMPGDMIDYVNHEEDDVVKMMAHLAEQASTDVFNEFARSVLPEKVSQVGAALLDGDNTTM</sequence>
<comment type="caution">
    <text evidence="3">The sequence shown here is derived from an EMBL/GenBank/DDBJ whole genome shotgun (WGS) entry which is preliminary data.</text>
</comment>
<dbReference type="AlphaFoldDB" id="A0A162JNW3"/>
<dbReference type="OrthoDB" id="5416097at2759"/>
<protein>
    <recommendedName>
        <fullName evidence="2">HNH nuclease domain-containing protein</fullName>
    </recommendedName>
</protein>
<dbReference type="InterPro" id="IPR003615">
    <property type="entry name" value="HNH_nuc"/>
</dbReference>
<evidence type="ECO:0000259" key="2">
    <source>
        <dbReference type="Pfam" id="PF13391"/>
    </source>
</evidence>
<dbReference type="Pfam" id="PF13391">
    <property type="entry name" value="HNH_2"/>
    <property type="match status" value="1"/>
</dbReference>
<dbReference type="EMBL" id="AZHB01000003">
    <property type="protein sequence ID" value="OAA71632.1"/>
    <property type="molecule type" value="Genomic_DNA"/>
</dbReference>